<comment type="caution">
    <text evidence="2">The sequence shown here is derived from an EMBL/GenBank/DDBJ whole genome shotgun (WGS) entry which is preliminary data.</text>
</comment>
<dbReference type="EMBL" id="JARVLH010000009">
    <property type="protein sequence ID" value="MEX5286267.1"/>
    <property type="molecule type" value="Genomic_DNA"/>
</dbReference>
<feature type="domain" description="YgjP-like metallopeptidase" evidence="1">
    <location>
        <begin position="36"/>
        <end position="242"/>
    </location>
</feature>
<gene>
    <name evidence="2" type="ORF">QCO44_11665</name>
</gene>
<accession>A0ABV3X7T7</accession>
<evidence type="ECO:0000313" key="2">
    <source>
        <dbReference type="EMBL" id="MEX5286267.1"/>
    </source>
</evidence>
<reference evidence="2 3" key="1">
    <citation type="submission" date="2023-04" db="EMBL/GenBank/DDBJ databases">
        <title>Genome Sequence of Selenomonas sputigena ATCC 33150.</title>
        <authorList>
            <person name="Miller D.P."/>
            <person name="Anvari S."/>
            <person name="Polson S.W."/>
            <person name="Macdonald M."/>
            <person name="Mcdowell J.V."/>
        </authorList>
    </citation>
    <scope>NUCLEOTIDE SEQUENCE [LARGE SCALE GENOMIC DNA]</scope>
    <source>
        <strain evidence="2 3">ATCC 33150</strain>
    </source>
</reference>
<dbReference type="Pfam" id="PF01863">
    <property type="entry name" value="YgjP-like"/>
    <property type="match status" value="1"/>
</dbReference>
<dbReference type="PANTHER" id="PTHR30399:SF1">
    <property type="entry name" value="UTP PYROPHOSPHATASE"/>
    <property type="match status" value="1"/>
</dbReference>
<dbReference type="GO" id="GO:0008237">
    <property type="term" value="F:metallopeptidase activity"/>
    <property type="evidence" value="ECO:0007669"/>
    <property type="project" value="UniProtKB-KW"/>
</dbReference>
<dbReference type="EC" id="3.4.-.-" evidence="2"/>
<dbReference type="PANTHER" id="PTHR30399">
    <property type="entry name" value="UNCHARACTERIZED PROTEIN YGJP"/>
    <property type="match status" value="1"/>
</dbReference>
<dbReference type="RefSeq" id="WP_368847985.1">
    <property type="nucleotide sequence ID" value="NZ_CP194411.1"/>
</dbReference>
<keyword evidence="2" id="KW-0378">Hydrolase</keyword>
<dbReference type="InterPro" id="IPR053136">
    <property type="entry name" value="UTP_pyrophosphatase-like"/>
</dbReference>
<protein>
    <submittedName>
        <fullName evidence="2">SprT family zinc-dependent metalloprotease</fullName>
        <ecNumber evidence="2">3.4.-.-</ecNumber>
    </submittedName>
</protein>
<evidence type="ECO:0000259" key="1">
    <source>
        <dbReference type="Pfam" id="PF01863"/>
    </source>
</evidence>
<evidence type="ECO:0000313" key="3">
    <source>
        <dbReference type="Proteomes" id="UP001559623"/>
    </source>
</evidence>
<proteinExistence type="predicted"/>
<dbReference type="Proteomes" id="UP001559623">
    <property type="component" value="Unassembled WGS sequence"/>
</dbReference>
<dbReference type="Gene3D" id="3.30.2010.10">
    <property type="entry name" value="Metalloproteases ('zincins'), catalytic domain"/>
    <property type="match status" value="1"/>
</dbReference>
<sequence>MGNKVKPRNHSRGGTVISTTLAGISLELERKPIRNFYLRVLPPDGTVHLSAPKRAALVELARFVAKHAAWIEEKRAALAARPEPDVRRFLSGERCFLWGEALELTVKFGRRHNIVLRDGGRLILCLKAAEAESVAKEREAVLGEWYRRELLAAVPPVLARAETIVGQKAAEWRVKNMKTKWGTCNIRARRIWLNLQLAKYPPACLEYIIIHELTHLWERYHNAHFKSLMDEFCPDWRERKKLVNAPLL</sequence>
<dbReference type="CDD" id="cd07344">
    <property type="entry name" value="M48_yhfN_like"/>
    <property type="match status" value="1"/>
</dbReference>
<keyword evidence="2" id="KW-0645">Protease</keyword>
<keyword evidence="2" id="KW-0482">Metalloprotease</keyword>
<dbReference type="InterPro" id="IPR002725">
    <property type="entry name" value="YgjP-like_metallopeptidase"/>
</dbReference>
<organism evidence="2 3">
    <name type="scientific">Selenomonas sputigena</name>
    <dbReference type="NCBI Taxonomy" id="69823"/>
    <lineage>
        <taxon>Bacteria</taxon>
        <taxon>Bacillati</taxon>
        <taxon>Bacillota</taxon>
        <taxon>Negativicutes</taxon>
        <taxon>Selenomonadales</taxon>
        <taxon>Selenomonadaceae</taxon>
        <taxon>Selenomonas</taxon>
    </lineage>
</organism>
<keyword evidence="3" id="KW-1185">Reference proteome</keyword>
<name>A0ABV3X7T7_9FIRM</name>